<evidence type="ECO:0000256" key="6">
    <source>
        <dbReference type="ARBA" id="ARBA00022840"/>
    </source>
</evidence>
<keyword evidence="11" id="KW-1185">Reference proteome</keyword>
<evidence type="ECO:0000259" key="9">
    <source>
        <dbReference type="PROSITE" id="PS50011"/>
    </source>
</evidence>
<sequence length="542" mass="59135">MNRGDVVGDRYELADYLGRGGYGEVWKGFDRSLDRHVAVKFIRTERFPTPELREEAERRFRREARVTARIGHPGVPVIHDLGTHDGDLYLVMELVEGFRVDDLIACHHPLPVAWAAAIAAQICAVLTVAHARSLIHRDLKPTNLILCADGTVKVLDFGVVAMLGSADVTQITQDGQNVGTPHYMSPELAVTGLAGPRSDLYALGCVLHELLTGSRVFESAYTAAEVGRHYTEALAPLRSLRADVPAEIERLVLELLAKSAADRPADAAEVYGRLLPFVTAPPPLPGVTAAPPSPDPLRMYAAVAERVAETALTGLGVPVRDAGPGRRLSEAELRAANERAEELALEGRFSQAVELLEGALAGAEDVLPSEDPVVFALRMRLAGSRFAVRDYRRAAEEYDDLLPRLSELLGAVHPAVLGCRLNRALCAAALGRHRVALSQMDGLLRDARPALGDRDEFVLELRRELGTLLTRLGDYDRARAVLRLLLADLEAESGAGHPDTRDVRDLLRSLERVSPARPVTDVEGRLRPEGDGERGARHRPFR</sequence>
<dbReference type="CDD" id="cd14014">
    <property type="entry name" value="STKc_PknB_like"/>
    <property type="match status" value="1"/>
</dbReference>
<evidence type="ECO:0000256" key="1">
    <source>
        <dbReference type="ARBA" id="ARBA00012513"/>
    </source>
</evidence>
<dbReference type="InterPro" id="IPR011990">
    <property type="entry name" value="TPR-like_helical_dom_sf"/>
</dbReference>
<gene>
    <name evidence="10" type="ORF">GCM10010140_42140</name>
</gene>
<evidence type="ECO:0000256" key="7">
    <source>
        <dbReference type="PROSITE-ProRule" id="PRU10141"/>
    </source>
</evidence>
<keyword evidence="5 10" id="KW-0418">Kinase</keyword>
<dbReference type="Gene3D" id="3.30.200.20">
    <property type="entry name" value="Phosphorylase Kinase, domain 1"/>
    <property type="match status" value="1"/>
</dbReference>
<dbReference type="SUPFAM" id="SSF56112">
    <property type="entry name" value="Protein kinase-like (PK-like)"/>
    <property type="match status" value="1"/>
</dbReference>
<feature type="domain" description="Protein kinase" evidence="9">
    <location>
        <begin position="11"/>
        <end position="278"/>
    </location>
</feature>
<evidence type="ECO:0000256" key="4">
    <source>
        <dbReference type="ARBA" id="ARBA00022741"/>
    </source>
</evidence>
<organism evidence="10 11">
    <name type="scientific">Streptosporangium pseudovulgare</name>
    <dbReference type="NCBI Taxonomy" id="35765"/>
    <lineage>
        <taxon>Bacteria</taxon>
        <taxon>Bacillati</taxon>
        <taxon>Actinomycetota</taxon>
        <taxon>Actinomycetes</taxon>
        <taxon>Streptosporangiales</taxon>
        <taxon>Streptosporangiaceae</taxon>
        <taxon>Streptosporangium</taxon>
    </lineage>
</organism>
<dbReference type="InterPro" id="IPR008271">
    <property type="entry name" value="Ser/Thr_kinase_AS"/>
</dbReference>
<feature type="binding site" evidence="7">
    <location>
        <position position="40"/>
    </location>
    <ligand>
        <name>ATP</name>
        <dbReference type="ChEBI" id="CHEBI:30616"/>
    </ligand>
</feature>
<dbReference type="InterPro" id="IPR000719">
    <property type="entry name" value="Prot_kinase_dom"/>
</dbReference>
<feature type="region of interest" description="Disordered" evidence="8">
    <location>
        <begin position="518"/>
        <end position="542"/>
    </location>
</feature>
<dbReference type="InterPro" id="IPR011009">
    <property type="entry name" value="Kinase-like_dom_sf"/>
</dbReference>
<name>A0ABQ2R4I6_9ACTN</name>
<dbReference type="PANTHER" id="PTHR43289:SF6">
    <property type="entry name" value="SERINE_THREONINE-PROTEIN KINASE NEKL-3"/>
    <property type="match status" value="1"/>
</dbReference>
<accession>A0ABQ2R4I6</accession>
<proteinExistence type="predicted"/>
<keyword evidence="2" id="KW-0723">Serine/threonine-protein kinase</keyword>
<reference evidence="11" key="1">
    <citation type="journal article" date="2019" name="Int. J. Syst. Evol. Microbiol.">
        <title>The Global Catalogue of Microorganisms (GCM) 10K type strain sequencing project: providing services to taxonomists for standard genome sequencing and annotation.</title>
        <authorList>
            <consortium name="The Broad Institute Genomics Platform"/>
            <consortium name="The Broad Institute Genome Sequencing Center for Infectious Disease"/>
            <person name="Wu L."/>
            <person name="Ma J."/>
        </authorList>
    </citation>
    <scope>NUCLEOTIDE SEQUENCE [LARGE SCALE GENOMIC DNA]</scope>
    <source>
        <strain evidence="11">JCM 3115</strain>
    </source>
</reference>
<dbReference type="Gene3D" id="1.10.510.10">
    <property type="entry name" value="Transferase(Phosphotransferase) domain 1"/>
    <property type="match status" value="1"/>
</dbReference>
<dbReference type="Gene3D" id="1.25.40.10">
    <property type="entry name" value="Tetratricopeptide repeat domain"/>
    <property type="match status" value="1"/>
</dbReference>
<dbReference type="PANTHER" id="PTHR43289">
    <property type="entry name" value="MITOGEN-ACTIVATED PROTEIN KINASE KINASE KINASE 20-RELATED"/>
    <property type="match status" value="1"/>
</dbReference>
<feature type="compositionally biased region" description="Basic and acidic residues" evidence="8">
    <location>
        <begin position="520"/>
        <end position="535"/>
    </location>
</feature>
<evidence type="ECO:0000256" key="5">
    <source>
        <dbReference type="ARBA" id="ARBA00022777"/>
    </source>
</evidence>
<comment type="caution">
    <text evidence="10">The sequence shown here is derived from an EMBL/GenBank/DDBJ whole genome shotgun (WGS) entry which is preliminary data.</text>
</comment>
<dbReference type="SUPFAM" id="SSF48452">
    <property type="entry name" value="TPR-like"/>
    <property type="match status" value="1"/>
</dbReference>
<dbReference type="RefSeq" id="WP_189248168.1">
    <property type="nucleotide sequence ID" value="NZ_BMQJ01000010.1"/>
</dbReference>
<dbReference type="InterPro" id="IPR017441">
    <property type="entry name" value="Protein_kinase_ATP_BS"/>
</dbReference>
<keyword evidence="3" id="KW-0808">Transferase</keyword>
<dbReference type="EMBL" id="BMQJ01000010">
    <property type="protein sequence ID" value="GGQ07482.1"/>
    <property type="molecule type" value="Genomic_DNA"/>
</dbReference>
<dbReference type="Proteomes" id="UP000611554">
    <property type="component" value="Unassembled WGS sequence"/>
</dbReference>
<evidence type="ECO:0000256" key="2">
    <source>
        <dbReference type="ARBA" id="ARBA00022527"/>
    </source>
</evidence>
<dbReference type="PROSITE" id="PS00107">
    <property type="entry name" value="PROTEIN_KINASE_ATP"/>
    <property type="match status" value="1"/>
</dbReference>
<protein>
    <recommendedName>
        <fullName evidence="1">non-specific serine/threonine protein kinase</fullName>
        <ecNumber evidence="1">2.7.11.1</ecNumber>
    </recommendedName>
</protein>
<keyword evidence="6 7" id="KW-0067">ATP-binding</keyword>
<evidence type="ECO:0000313" key="10">
    <source>
        <dbReference type="EMBL" id="GGQ07482.1"/>
    </source>
</evidence>
<keyword evidence="4 7" id="KW-0547">Nucleotide-binding</keyword>
<evidence type="ECO:0000256" key="3">
    <source>
        <dbReference type="ARBA" id="ARBA00022679"/>
    </source>
</evidence>
<dbReference type="PROSITE" id="PS00108">
    <property type="entry name" value="PROTEIN_KINASE_ST"/>
    <property type="match status" value="1"/>
</dbReference>
<dbReference type="GO" id="GO:0016301">
    <property type="term" value="F:kinase activity"/>
    <property type="evidence" value="ECO:0007669"/>
    <property type="project" value="UniProtKB-KW"/>
</dbReference>
<evidence type="ECO:0000313" key="11">
    <source>
        <dbReference type="Proteomes" id="UP000611554"/>
    </source>
</evidence>
<dbReference type="Pfam" id="PF00069">
    <property type="entry name" value="Pkinase"/>
    <property type="match status" value="1"/>
</dbReference>
<dbReference type="EC" id="2.7.11.1" evidence="1"/>
<dbReference type="SMART" id="SM00220">
    <property type="entry name" value="S_TKc"/>
    <property type="match status" value="1"/>
</dbReference>
<dbReference type="PROSITE" id="PS50011">
    <property type="entry name" value="PROTEIN_KINASE_DOM"/>
    <property type="match status" value="1"/>
</dbReference>
<evidence type="ECO:0000256" key="8">
    <source>
        <dbReference type="SAM" id="MobiDB-lite"/>
    </source>
</evidence>